<protein>
    <submittedName>
        <fullName evidence="2">Uncharacterized protein</fullName>
    </submittedName>
</protein>
<evidence type="ECO:0000256" key="1">
    <source>
        <dbReference type="SAM" id="MobiDB-lite"/>
    </source>
</evidence>
<dbReference type="EMBL" id="CP027433">
    <property type="protein sequence ID" value="AVM00349.1"/>
    <property type="molecule type" value="Genomic_DNA"/>
</dbReference>
<keyword evidence="3" id="KW-1185">Reference proteome</keyword>
<evidence type="ECO:0000313" key="3">
    <source>
        <dbReference type="Proteomes" id="UP000239814"/>
    </source>
</evidence>
<proteinExistence type="predicted"/>
<reference evidence="2 3" key="1">
    <citation type="submission" date="2018-03" db="EMBL/GenBank/DDBJ databases">
        <title>Characteristics and genome of n-alkane degrading marine bacteria Gordonia iterans isolated from crude oil contaminated in Tae-an, South Korea.</title>
        <authorList>
            <person name="Lee S.-S."/>
            <person name="Kim H."/>
        </authorList>
    </citation>
    <scope>NUCLEOTIDE SEQUENCE [LARGE SCALE GENOMIC DNA]</scope>
    <source>
        <strain evidence="2 3">Co17</strain>
    </source>
</reference>
<dbReference type="Proteomes" id="UP000239814">
    <property type="component" value="Chromosome"/>
</dbReference>
<feature type="region of interest" description="Disordered" evidence="1">
    <location>
        <begin position="13"/>
        <end position="68"/>
    </location>
</feature>
<dbReference type="AlphaFoldDB" id="A0A2S0KF97"/>
<organism evidence="2 3">
    <name type="scientific">Gordonia iterans</name>
    <dbReference type="NCBI Taxonomy" id="1004901"/>
    <lineage>
        <taxon>Bacteria</taxon>
        <taxon>Bacillati</taxon>
        <taxon>Actinomycetota</taxon>
        <taxon>Actinomycetes</taxon>
        <taxon>Mycobacteriales</taxon>
        <taxon>Gordoniaceae</taxon>
        <taxon>Gordonia</taxon>
    </lineage>
</organism>
<accession>A0A2S0KF97</accession>
<dbReference type="KEGG" id="git:C6V83_08765"/>
<evidence type="ECO:0000313" key="2">
    <source>
        <dbReference type="EMBL" id="AVM00349.1"/>
    </source>
</evidence>
<sequence>MTAIVGATLVAGPVHAEPVNTGGKNVVVDRDDLQRGHRAAPGPSGDVPEAPLPSSTDDEAQPSVPMPVPDGAFGYLATRSATLWLAQQRPGDLIRAFPVPPNYRAANNVLARQIDRELKAAVKTKGACVQIIVDPRSSEGNLFDYGVWSVAPAYCPPS</sequence>
<name>A0A2S0KF97_9ACTN</name>
<gene>
    <name evidence="2" type="ORF">C6V83_08765</name>
</gene>